<gene>
    <name evidence="1" type="ORF">NFG58_17845</name>
</gene>
<organism evidence="1">
    <name type="scientific">Halomonas sp. RT37</name>
    <dbReference type="NCBI Taxonomy" id="2950872"/>
    <lineage>
        <taxon>Bacteria</taxon>
        <taxon>Pseudomonadati</taxon>
        <taxon>Pseudomonadota</taxon>
        <taxon>Gammaproteobacteria</taxon>
        <taxon>Oceanospirillales</taxon>
        <taxon>Halomonadaceae</taxon>
        <taxon>Halomonas</taxon>
    </lineage>
</organism>
<dbReference type="EMBL" id="CP098827">
    <property type="protein sequence ID" value="XBO70449.1"/>
    <property type="molecule type" value="Genomic_DNA"/>
</dbReference>
<sequence length="69" mass="7805">MHEQTLPSWRLDCPYCDAHIELVVDTSQGSHETWEDCPQCCAPIHYRIEVDAVTEDIVSVVAGDDDEVM</sequence>
<evidence type="ECO:0000313" key="1">
    <source>
        <dbReference type="EMBL" id="XBO70449.1"/>
    </source>
</evidence>
<dbReference type="RefSeq" id="WP_108449737.1">
    <property type="nucleotide sequence ID" value="NZ_CP098827.1"/>
</dbReference>
<accession>A0AAU7KGD4</accession>
<proteinExistence type="predicted"/>
<dbReference type="InterPro" id="IPR025990">
    <property type="entry name" value="zinc_ribbon_bacterial"/>
</dbReference>
<dbReference type="AlphaFoldDB" id="A0AAU7KGD4"/>
<protein>
    <submittedName>
        <fullName evidence="1">CPXCG motif-containing cysteine-rich protein</fullName>
    </submittedName>
</protein>
<name>A0AAU7KGD4_9GAMM</name>
<reference evidence="1" key="1">
    <citation type="submission" date="2022-06" db="EMBL/GenBank/DDBJ databases">
        <title>A novel DMS-producing enzyme.</title>
        <authorList>
            <person name="Zhang Y."/>
        </authorList>
    </citation>
    <scope>NUCLEOTIDE SEQUENCE</scope>
    <source>
        <strain evidence="1">RT37</strain>
    </source>
</reference>
<dbReference type="Pfam" id="PF14255">
    <property type="entry name" value="Zn_ribbon_21"/>
    <property type="match status" value="1"/>
</dbReference>